<evidence type="ECO:0000313" key="5">
    <source>
        <dbReference type="Proteomes" id="UP000772434"/>
    </source>
</evidence>
<keyword evidence="5" id="KW-1185">Reference proteome</keyword>
<dbReference type="AlphaFoldDB" id="A0A9P5P5E5"/>
<dbReference type="PANTHER" id="PTHR10887">
    <property type="entry name" value="DNA2/NAM7 HELICASE FAMILY"/>
    <property type="match status" value="1"/>
</dbReference>
<accession>A0A9P5P5E5</accession>
<dbReference type="Proteomes" id="UP000772434">
    <property type="component" value="Unassembled WGS sequence"/>
</dbReference>
<proteinExistence type="predicted"/>
<dbReference type="Pfam" id="PF13087">
    <property type="entry name" value="AAA_12"/>
    <property type="match status" value="1"/>
</dbReference>
<organism evidence="4 5">
    <name type="scientific">Rhodocollybia butyracea</name>
    <dbReference type="NCBI Taxonomy" id="206335"/>
    <lineage>
        <taxon>Eukaryota</taxon>
        <taxon>Fungi</taxon>
        <taxon>Dikarya</taxon>
        <taxon>Basidiomycota</taxon>
        <taxon>Agaricomycotina</taxon>
        <taxon>Agaricomycetes</taxon>
        <taxon>Agaricomycetidae</taxon>
        <taxon>Agaricales</taxon>
        <taxon>Marasmiineae</taxon>
        <taxon>Omphalotaceae</taxon>
        <taxon>Rhodocollybia</taxon>
    </lineage>
</organism>
<feature type="domain" description="DNA2/NAM7 helicase-like C-terminal" evidence="3">
    <location>
        <begin position="251"/>
        <end position="415"/>
    </location>
</feature>
<dbReference type="SUPFAM" id="SSF52540">
    <property type="entry name" value="P-loop containing nucleoside triphosphate hydrolases"/>
    <property type="match status" value="1"/>
</dbReference>
<dbReference type="GO" id="GO:0004386">
    <property type="term" value="F:helicase activity"/>
    <property type="evidence" value="ECO:0007669"/>
    <property type="project" value="InterPro"/>
</dbReference>
<comment type="caution">
    <text evidence="4">The sequence shown here is derived from an EMBL/GenBank/DDBJ whole genome shotgun (WGS) entry which is preliminary data.</text>
</comment>
<feature type="coiled-coil region" evidence="1">
    <location>
        <begin position="63"/>
        <end position="90"/>
    </location>
</feature>
<evidence type="ECO:0000259" key="3">
    <source>
        <dbReference type="Pfam" id="PF13087"/>
    </source>
</evidence>
<dbReference type="InterPro" id="IPR041679">
    <property type="entry name" value="DNA2/NAM7-like_C"/>
</dbReference>
<dbReference type="OrthoDB" id="6513042at2759"/>
<feature type="domain" description="DNA2/NAM7 helicase helicase" evidence="2">
    <location>
        <begin position="69"/>
        <end position="201"/>
    </location>
</feature>
<evidence type="ECO:0000313" key="4">
    <source>
        <dbReference type="EMBL" id="KAF9047007.1"/>
    </source>
</evidence>
<reference evidence="4" key="1">
    <citation type="submission" date="2020-11" db="EMBL/GenBank/DDBJ databases">
        <authorList>
            <consortium name="DOE Joint Genome Institute"/>
            <person name="Ahrendt S."/>
            <person name="Riley R."/>
            <person name="Andreopoulos W."/>
            <person name="Labutti K."/>
            <person name="Pangilinan J."/>
            <person name="Ruiz-Duenas F.J."/>
            <person name="Barrasa J.M."/>
            <person name="Sanchez-Garcia M."/>
            <person name="Camarero S."/>
            <person name="Miyauchi S."/>
            <person name="Serrano A."/>
            <person name="Linde D."/>
            <person name="Babiker R."/>
            <person name="Drula E."/>
            <person name="Ayuso-Fernandez I."/>
            <person name="Pacheco R."/>
            <person name="Padilla G."/>
            <person name="Ferreira P."/>
            <person name="Barriuso J."/>
            <person name="Kellner H."/>
            <person name="Castanera R."/>
            <person name="Alfaro M."/>
            <person name="Ramirez L."/>
            <person name="Pisabarro A.G."/>
            <person name="Kuo A."/>
            <person name="Tritt A."/>
            <person name="Lipzen A."/>
            <person name="He G."/>
            <person name="Yan M."/>
            <person name="Ng V."/>
            <person name="Cullen D."/>
            <person name="Martin F."/>
            <person name="Rosso M.-N."/>
            <person name="Henrissat B."/>
            <person name="Hibbett D."/>
            <person name="Martinez A.T."/>
            <person name="Grigoriev I.V."/>
        </authorList>
    </citation>
    <scope>NUCLEOTIDE SEQUENCE</scope>
    <source>
        <strain evidence="4">AH 40177</strain>
    </source>
</reference>
<dbReference type="Gene3D" id="3.40.50.300">
    <property type="entry name" value="P-loop containing nucleotide triphosphate hydrolases"/>
    <property type="match status" value="2"/>
</dbReference>
<sequence length="505" mass="56159">MAMMIGQKISLIQGVSTFLVDFIFPSNHAKQPPGTGKTLTIISTVKLLKIIFRVLNHFSYPEYLELEKRAKKITDDIKELHGKIRKLAEAKGKILSQREVEMRNRMLDDVAQKGRALGAVKKKSYGLEQEITREIVNNADVICTTCITSASAALNIVDFPVVFLDEASMSTEPASLIPLMKGSRHLALIGDHKQLPPVITSPEAQSKGLAISLFERLTLEGGEGYILPTTTYSTSNFIPFNSCSFDNAQHSIRMHPAISHFPSSNFITAHAPNISPTLLPPSILANGLTDLREKLADGEVRTSTRPSVIFLDHSGTESAKSKSRVNWSEAHIVASVVEDLLLKNDVIFEDKISESSLHTLHRYPPDKTLQYGPKYRQRFNAVLGEHRAMQLTNIEIKTVDGFEGREKEVIIFSPCGTTLEDTLAFSQIHEHAPTRQKCAFKRRCGESGKGAESWRRYMEYVVDQGLVLKLILGRKRCQRALWELNNVNGVLTPSSSLPIAASLRS</sequence>
<gene>
    <name evidence="4" type="ORF">BDP27DRAFT_1434426</name>
</gene>
<name>A0A9P5P5E5_9AGAR</name>
<dbReference type="InterPro" id="IPR041677">
    <property type="entry name" value="DNA2/NAM7_AAA_11"/>
</dbReference>
<keyword evidence="1" id="KW-0175">Coiled coil</keyword>
<dbReference type="PANTHER" id="PTHR10887:SF495">
    <property type="entry name" value="HELICASE SENATAXIN ISOFORM X1-RELATED"/>
    <property type="match status" value="1"/>
</dbReference>
<dbReference type="EMBL" id="JADNRY010000497">
    <property type="protein sequence ID" value="KAF9047007.1"/>
    <property type="molecule type" value="Genomic_DNA"/>
</dbReference>
<evidence type="ECO:0000259" key="2">
    <source>
        <dbReference type="Pfam" id="PF13086"/>
    </source>
</evidence>
<dbReference type="Pfam" id="PF13086">
    <property type="entry name" value="AAA_11"/>
    <property type="match status" value="1"/>
</dbReference>
<dbReference type="InterPro" id="IPR027417">
    <property type="entry name" value="P-loop_NTPase"/>
</dbReference>
<dbReference type="InterPro" id="IPR045055">
    <property type="entry name" value="DNA2/NAM7-like"/>
</dbReference>
<evidence type="ECO:0000256" key="1">
    <source>
        <dbReference type="SAM" id="Coils"/>
    </source>
</evidence>
<protein>
    <submittedName>
        <fullName evidence="4">AAA domain-containing protein</fullName>
    </submittedName>
</protein>